<accession>A0ABY1NFB9</accession>
<evidence type="ECO:0000313" key="2">
    <source>
        <dbReference type="EMBL" id="SMP08004.1"/>
    </source>
</evidence>
<dbReference type="PIRSF" id="PIRSF006156">
    <property type="entry name" value="YafQ"/>
    <property type="match status" value="1"/>
</dbReference>
<name>A0ABY1NFB9_9BACT</name>
<dbReference type="SUPFAM" id="SSF143011">
    <property type="entry name" value="RelE-like"/>
    <property type="match status" value="1"/>
</dbReference>
<proteinExistence type="predicted"/>
<reference evidence="2 3" key="1">
    <citation type="submission" date="2017-05" db="EMBL/GenBank/DDBJ databases">
        <authorList>
            <person name="Varghese N."/>
            <person name="Submissions S."/>
        </authorList>
    </citation>
    <scope>NUCLEOTIDE SEQUENCE [LARGE SCALE GENOMIC DNA]</scope>
    <source>
        <strain evidence="2 3">DSM 15522</strain>
    </source>
</reference>
<dbReference type="PANTHER" id="PTHR40588:SF1">
    <property type="entry name" value="MRNA INTERFERASE TOXIN YAFQ"/>
    <property type="match status" value="1"/>
</dbReference>
<dbReference type="PANTHER" id="PTHR40588">
    <property type="entry name" value="MRNA INTERFERASE TOXIN YAFQ"/>
    <property type="match status" value="1"/>
</dbReference>
<dbReference type="EMBL" id="FXUB01000001">
    <property type="protein sequence ID" value="SMP08004.1"/>
    <property type="molecule type" value="Genomic_DNA"/>
</dbReference>
<dbReference type="NCBIfam" id="TIGR02385">
    <property type="entry name" value="RelE_StbE"/>
    <property type="match status" value="1"/>
</dbReference>
<sequence length="89" mass="10517">MLKLKRHKQFKKDLTRVTLTDKQFEKLVRYLSLLIDGKPLPPEAKDHPLIGDWKGFREFHLGGDLLVIYRKTLHEVILVRIGSHNQLFE</sequence>
<dbReference type="Proteomes" id="UP001157911">
    <property type="component" value="Unassembled WGS sequence"/>
</dbReference>
<protein>
    <submittedName>
        <fullName evidence="2">mRNA interferase YafQ</fullName>
    </submittedName>
</protein>
<dbReference type="Gene3D" id="3.30.2310.20">
    <property type="entry name" value="RelE-like"/>
    <property type="match status" value="1"/>
</dbReference>
<keyword evidence="1" id="KW-1277">Toxin-antitoxin system</keyword>
<gene>
    <name evidence="2" type="ORF">SAMN06265339_0546</name>
</gene>
<keyword evidence="3" id="KW-1185">Reference proteome</keyword>
<evidence type="ECO:0000313" key="3">
    <source>
        <dbReference type="Proteomes" id="UP001157911"/>
    </source>
</evidence>
<dbReference type="InterPro" id="IPR004386">
    <property type="entry name" value="Toxin_YafQ-like"/>
</dbReference>
<dbReference type="InterPro" id="IPR035093">
    <property type="entry name" value="RelE/ParE_toxin_dom_sf"/>
</dbReference>
<evidence type="ECO:0000256" key="1">
    <source>
        <dbReference type="ARBA" id="ARBA00022649"/>
    </source>
</evidence>
<organism evidence="2 3">
    <name type="scientific">Desulfurobacterium pacificum</name>
    <dbReference type="NCBI Taxonomy" id="240166"/>
    <lineage>
        <taxon>Bacteria</taxon>
        <taxon>Pseudomonadati</taxon>
        <taxon>Aquificota</taxon>
        <taxon>Aquificia</taxon>
        <taxon>Desulfurobacteriales</taxon>
        <taxon>Desulfurobacteriaceae</taxon>
        <taxon>Desulfurobacterium</taxon>
    </lineage>
</organism>
<dbReference type="Pfam" id="PF15738">
    <property type="entry name" value="YafQ_toxin"/>
    <property type="match status" value="1"/>
</dbReference>
<comment type="caution">
    <text evidence="2">The sequence shown here is derived from an EMBL/GenBank/DDBJ whole genome shotgun (WGS) entry which is preliminary data.</text>
</comment>
<dbReference type="RefSeq" id="WP_283400049.1">
    <property type="nucleotide sequence ID" value="NZ_FXUB01000001.1"/>
</dbReference>
<dbReference type="InterPro" id="IPR007712">
    <property type="entry name" value="RelE/ParE_toxin"/>
</dbReference>